<evidence type="ECO:0000313" key="2">
    <source>
        <dbReference type="Proteomes" id="UP000223834"/>
    </source>
</evidence>
<reference evidence="1 2" key="1">
    <citation type="submission" date="2017-09" db="EMBL/GenBank/DDBJ databases">
        <title>Large-scale bioinformatics analysis of Bacillus genomes uncovers conserved roles of natural products in bacterial physiology.</title>
        <authorList>
            <consortium name="Agbiome Team Llc"/>
            <person name="Bleich R.M."/>
            <person name="Grubbs K.J."/>
            <person name="Santa Maria K.C."/>
            <person name="Allen S.E."/>
            <person name="Farag S."/>
            <person name="Shank E.A."/>
            <person name="Bowers A."/>
        </authorList>
    </citation>
    <scope>NUCLEOTIDE SEQUENCE [LARGE SCALE GENOMIC DNA]</scope>
    <source>
        <strain evidence="1 2">AFS049141</strain>
    </source>
</reference>
<dbReference type="Proteomes" id="UP000223834">
    <property type="component" value="Unassembled WGS sequence"/>
</dbReference>
<organism evidence="1 2">
    <name type="scientific">Bacillus cereus</name>
    <dbReference type="NCBI Taxonomy" id="1396"/>
    <lineage>
        <taxon>Bacteria</taxon>
        <taxon>Bacillati</taxon>
        <taxon>Bacillota</taxon>
        <taxon>Bacilli</taxon>
        <taxon>Bacillales</taxon>
        <taxon>Bacillaceae</taxon>
        <taxon>Bacillus</taxon>
        <taxon>Bacillus cereus group</taxon>
    </lineage>
</organism>
<protein>
    <submittedName>
        <fullName evidence="1">Uncharacterized protein</fullName>
    </submittedName>
</protein>
<accession>A0A9X7C9H4</accession>
<sequence>MNTQNNTGVVRPLKRDENILIPQVGDPCPSFNQISQPDAAYQSSTTKIDISGIPEFTDVSSTSDGIQTITFNSPMVRLQVPSSWFTWSSPPFSEDPTPPVLYTQGATILTMTLSIPSRIFGFEIEPNPFAPFEFTALFLSKGIPVGSITQTVDGQSGAQLFAAEIDCTCPAIDEVVITSSVDFAIAQVRYTPDCTFQCTDQLIPFTCTVELPSICDITLGKITGFVCSDIDCFVGQCQTEVELDICPNEPPISCCVTLDTLNFTGTAEVILNIPAKIRVCDPCGDSNLVLCKDLMCIQAVKIAQTCFACAGTADCDLIGPCDLLSVTDLSTTQDGNQLTITGFVKFNCPKS</sequence>
<gene>
    <name evidence="1" type="ORF">CN980_20800</name>
</gene>
<evidence type="ECO:0000313" key="1">
    <source>
        <dbReference type="EMBL" id="PGO70452.1"/>
    </source>
</evidence>
<dbReference type="AlphaFoldDB" id="A0A9X7C9H4"/>
<comment type="caution">
    <text evidence="1">The sequence shown here is derived from an EMBL/GenBank/DDBJ whole genome shotgun (WGS) entry which is preliminary data.</text>
</comment>
<proteinExistence type="predicted"/>
<dbReference type="EMBL" id="NUIQ01000183">
    <property type="protein sequence ID" value="PGO70452.1"/>
    <property type="molecule type" value="Genomic_DNA"/>
</dbReference>
<name>A0A9X7C9H4_BACCE</name>
<dbReference type="RefSeq" id="WP_098771508.1">
    <property type="nucleotide sequence ID" value="NZ_NUIQ01000183.1"/>
</dbReference>